<comment type="caution">
    <text evidence="2">The sequence shown here is derived from an EMBL/GenBank/DDBJ whole genome shotgun (WGS) entry which is preliminary data.</text>
</comment>
<gene>
    <name evidence="2" type="ORF">SAMN02745911_3632</name>
</gene>
<sequence>MSDFDLYYWPLPFRGQFVRAILAYANRTWTERDAGENTALMMRKPADQPIAFMGPPLLIDNATGSAISQMVAISIYLDGKLAFIDASPTGRAMTAKVAGDANDVIDELTLHGGTSMWTPDTWQEFIPRLRKWMRIFEDTGRRHGLTVESGFLLGTPEPGIADIITATLWSTMADRFSQIALLAEETVPTIWGLTRRMQSLPALEALARRSFTDFGDAYCGGDIEKSLRAVAS</sequence>
<evidence type="ECO:0000259" key="1">
    <source>
        <dbReference type="PROSITE" id="PS50404"/>
    </source>
</evidence>
<dbReference type="InterPro" id="IPR054761">
    <property type="entry name" value="GST_C_proteobact"/>
</dbReference>
<dbReference type="PROSITE" id="PS50404">
    <property type="entry name" value="GST_NTER"/>
    <property type="match status" value="1"/>
</dbReference>
<dbReference type="Proteomes" id="UP000184290">
    <property type="component" value="Unassembled WGS sequence"/>
</dbReference>
<dbReference type="EMBL" id="FQZC01000005">
    <property type="protein sequence ID" value="SHJ90583.1"/>
    <property type="molecule type" value="Genomic_DNA"/>
</dbReference>
<dbReference type="Gene3D" id="3.40.30.10">
    <property type="entry name" value="Glutaredoxin"/>
    <property type="match status" value="1"/>
</dbReference>
<reference evidence="2 3" key="1">
    <citation type="submission" date="2016-11" db="EMBL/GenBank/DDBJ databases">
        <authorList>
            <person name="Varghese N."/>
            <person name="Submissions S."/>
        </authorList>
    </citation>
    <scope>NUCLEOTIDE SEQUENCE [LARGE SCALE GENOMIC DNA]</scope>
    <source>
        <strain evidence="2 3">DSM 21988</strain>
    </source>
</reference>
<accession>A0ABY1IQG4</accession>
<organism evidence="2 3">
    <name type="scientific">Aureimonas altamirensis DSM 21988</name>
    <dbReference type="NCBI Taxonomy" id="1121026"/>
    <lineage>
        <taxon>Bacteria</taxon>
        <taxon>Pseudomonadati</taxon>
        <taxon>Pseudomonadota</taxon>
        <taxon>Alphaproteobacteria</taxon>
        <taxon>Hyphomicrobiales</taxon>
        <taxon>Aurantimonadaceae</taxon>
        <taxon>Aureimonas</taxon>
    </lineage>
</organism>
<dbReference type="SUPFAM" id="SSF52833">
    <property type="entry name" value="Thioredoxin-like"/>
    <property type="match status" value="1"/>
</dbReference>
<name>A0ABY1IQG4_9HYPH</name>
<dbReference type="Gene3D" id="1.20.1050.10">
    <property type="match status" value="1"/>
</dbReference>
<evidence type="ECO:0000313" key="3">
    <source>
        <dbReference type="Proteomes" id="UP000184290"/>
    </source>
</evidence>
<dbReference type="InterPro" id="IPR036249">
    <property type="entry name" value="Thioredoxin-like_sf"/>
</dbReference>
<dbReference type="Pfam" id="PF22119">
    <property type="entry name" value="GST_C_8"/>
    <property type="match status" value="1"/>
</dbReference>
<protein>
    <submittedName>
        <fullName evidence="2">Glutathione S-transferase</fullName>
    </submittedName>
</protein>
<keyword evidence="3" id="KW-1185">Reference proteome</keyword>
<evidence type="ECO:0000313" key="2">
    <source>
        <dbReference type="EMBL" id="SHJ90583.1"/>
    </source>
</evidence>
<dbReference type="InterPro" id="IPR004045">
    <property type="entry name" value="Glutathione_S-Trfase_N"/>
</dbReference>
<dbReference type="RefSeq" id="WP_060609716.1">
    <property type="nucleotide sequence ID" value="NZ_FQZC01000005.1"/>
</dbReference>
<dbReference type="InterPro" id="IPR036282">
    <property type="entry name" value="Glutathione-S-Trfase_C_sf"/>
</dbReference>
<proteinExistence type="predicted"/>
<feature type="domain" description="GST N-terminal" evidence="1">
    <location>
        <begin position="2"/>
        <end position="85"/>
    </location>
</feature>
<dbReference type="SUPFAM" id="SSF47616">
    <property type="entry name" value="GST C-terminal domain-like"/>
    <property type="match status" value="1"/>
</dbReference>